<dbReference type="InterPro" id="IPR009057">
    <property type="entry name" value="Homeodomain-like_sf"/>
</dbReference>
<dbReference type="Gene3D" id="3.40.50.300">
    <property type="entry name" value="P-loop containing nucleotide triphosphate hydrolases"/>
    <property type="match status" value="1"/>
</dbReference>
<dbReference type="Gene3D" id="1.10.10.60">
    <property type="entry name" value="Homeodomain-like"/>
    <property type="match status" value="1"/>
</dbReference>
<dbReference type="InterPro" id="IPR025662">
    <property type="entry name" value="Sigma_54_int_dom_ATP-bd_1"/>
</dbReference>
<gene>
    <name evidence="6" type="ORF">WJU22_23870</name>
</gene>
<dbReference type="Gene3D" id="3.30.450.40">
    <property type="match status" value="2"/>
</dbReference>
<dbReference type="Pfam" id="PF25601">
    <property type="entry name" value="AAA_lid_14"/>
    <property type="match status" value="1"/>
</dbReference>
<dbReference type="InterPro" id="IPR029016">
    <property type="entry name" value="GAF-like_dom_sf"/>
</dbReference>
<evidence type="ECO:0000256" key="2">
    <source>
        <dbReference type="ARBA" id="ARBA00022840"/>
    </source>
</evidence>
<dbReference type="PANTHER" id="PTHR32071">
    <property type="entry name" value="TRANSCRIPTIONAL REGULATORY PROTEIN"/>
    <property type="match status" value="1"/>
</dbReference>
<protein>
    <submittedName>
        <fullName evidence="6">Sigma 54-interacting transcriptional regulator</fullName>
    </submittedName>
</protein>
<sequence>MKTSTTNTAAPARKTMMVAGYTNERPHFPDLGNITEAREKRFLLDFCSEIAAARSRADLSRALRNGLKRIPSAGGFVVQQVQNDQTTTNFIYDESLETVDAALVRELATAKLPLRDGLQDRVLQSEIPLLFSVNTEIARGNDAPYLRIWKKAGINIVTGTALRTGDHQHGILWLGVADIDIPLLQGISAHVSIAMSNIIAHEELVRREREAAFLHAFSRDIAAIRTKADLQSAISHVLHNVLNIRLAVIRTIDEDGATLSPYLFDESMVGDQVEWFRSLIARKIDIHHPLSALVLQNDGPVVFNVSEEAAKGDEEPIVRFWESLGMEQAFGVPLRMGDTNIGTLWLLTNDVNMPVLNSICAQISIAISNMLANGKILAYKQQLENGSDYLREQIKTIYNFSGIVGSGAQMQKVYRLITQVAASSSTVLLTGETGTGKELIARAIHNASPRKNRLMVKVNCAALPPHLIESELFGHEKGAFTGAIDRRIGKFELAANSTLFLDEIGEMPLELQVKLLRVLQERELERVGGKATIKVDVRIIAATNRNLEAEVRAGRFRADLFYRLNVFPIHLPPLRERVEDIEPLANAFITKFSKHIGKRISGISAKVLKELKSYHWPGNVRELEHQVERAILLSEDATIREVHLPDRTRPENDDALPSAAFPQTLEQIEKSYIIEVLKRCGGKISGVGGAAEALEIPGTTLHSKMKKLGILKADYFNI</sequence>
<dbReference type="PROSITE" id="PS00688">
    <property type="entry name" value="SIGMA54_INTERACT_3"/>
    <property type="match status" value="1"/>
</dbReference>
<dbReference type="SUPFAM" id="SSF55781">
    <property type="entry name" value="GAF domain-like"/>
    <property type="match status" value="1"/>
</dbReference>
<evidence type="ECO:0000313" key="7">
    <source>
        <dbReference type="Proteomes" id="UP001449657"/>
    </source>
</evidence>
<evidence type="ECO:0000259" key="5">
    <source>
        <dbReference type="PROSITE" id="PS50045"/>
    </source>
</evidence>
<dbReference type="Gene3D" id="1.10.8.60">
    <property type="match status" value="1"/>
</dbReference>
<evidence type="ECO:0000256" key="4">
    <source>
        <dbReference type="ARBA" id="ARBA00023163"/>
    </source>
</evidence>
<dbReference type="InterPro" id="IPR058031">
    <property type="entry name" value="AAA_lid_NorR"/>
</dbReference>
<dbReference type="Pfam" id="PF02954">
    <property type="entry name" value="HTH_8"/>
    <property type="match status" value="1"/>
</dbReference>
<dbReference type="InterPro" id="IPR002078">
    <property type="entry name" value="Sigma_54_int"/>
</dbReference>
<dbReference type="InterPro" id="IPR027417">
    <property type="entry name" value="P-loop_NTPase"/>
</dbReference>
<reference evidence="6 7" key="1">
    <citation type="submission" date="2024-03" db="EMBL/GenBank/DDBJ databases">
        <title>Chitinophaga caseinilytica sp. nov., a casein hydrolysing bacterium isolated from forest soil.</title>
        <authorList>
            <person name="Lee D.S."/>
            <person name="Han D.M."/>
            <person name="Baek J.H."/>
            <person name="Choi D.G."/>
            <person name="Jeon J.H."/>
            <person name="Jeon C.O."/>
        </authorList>
    </citation>
    <scope>NUCLEOTIDE SEQUENCE [LARGE SCALE GENOMIC DNA]</scope>
    <source>
        <strain evidence="6 7">KACC 19118</strain>
    </source>
</reference>
<evidence type="ECO:0000256" key="3">
    <source>
        <dbReference type="ARBA" id="ARBA00023015"/>
    </source>
</evidence>
<keyword evidence="2" id="KW-0067">ATP-binding</keyword>
<feature type="domain" description="Sigma-54 factor interaction" evidence="5">
    <location>
        <begin position="403"/>
        <end position="632"/>
    </location>
</feature>
<dbReference type="SUPFAM" id="SSF52540">
    <property type="entry name" value="P-loop containing nucleoside triphosphate hydrolases"/>
    <property type="match status" value="1"/>
</dbReference>
<dbReference type="PROSITE" id="PS50045">
    <property type="entry name" value="SIGMA54_INTERACT_4"/>
    <property type="match status" value="1"/>
</dbReference>
<dbReference type="InterPro" id="IPR025944">
    <property type="entry name" value="Sigma_54_int_dom_CS"/>
</dbReference>
<accession>A0ABZ2Z1Z3</accession>
<dbReference type="InterPro" id="IPR003593">
    <property type="entry name" value="AAA+_ATPase"/>
</dbReference>
<keyword evidence="3" id="KW-0805">Transcription regulation</keyword>
<organism evidence="6 7">
    <name type="scientific">Chitinophaga caseinilytica</name>
    <dbReference type="NCBI Taxonomy" id="2267521"/>
    <lineage>
        <taxon>Bacteria</taxon>
        <taxon>Pseudomonadati</taxon>
        <taxon>Bacteroidota</taxon>
        <taxon>Chitinophagia</taxon>
        <taxon>Chitinophagales</taxon>
        <taxon>Chitinophagaceae</taxon>
        <taxon>Chitinophaga</taxon>
    </lineage>
</organism>
<keyword evidence="4" id="KW-0804">Transcription</keyword>
<dbReference type="PROSITE" id="PS00675">
    <property type="entry name" value="SIGMA54_INTERACT_1"/>
    <property type="match status" value="1"/>
</dbReference>
<keyword evidence="7" id="KW-1185">Reference proteome</keyword>
<dbReference type="InterPro" id="IPR002197">
    <property type="entry name" value="HTH_Fis"/>
</dbReference>
<dbReference type="SUPFAM" id="SSF46689">
    <property type="entry name" value="Homeodomain-like"/>
    <property type="match status" value="1"/>
</dbReference>
<dbReference type="CDD" id="cd00009">
    <property type="entry name" value="AAA"/>
    <property type="match status" value="1"/>
</dbReference>
<dbReference type="SMART" id="SM00382">
    <property type="entry name" value="AAA"/>
    <property type="match status" value="1"/>
</dbReference>
<dbReference type="Proteomes" id="UP001449657">
    <property type="component" value="Chromosome"/>
</dbReference>
<keyword evidence="1" id="KW-0547">Nucleotide-binding</keyword>
<evidence type="ECO:0000256" key="1">
    <source>
        <dbReference type="ARBA" id="ARBA00022741"/>
    </source>
</evidence>
<dbReference type="PANTHER" id="PTHR32071:SF57">
    <property type="entry name" value="C4-DICARBOXYLATE TRANSPORT TRANSCRIPTIONAL REGULATORY PROTEIN DCTD"/>
    <property type="match status" value="1"/>
</dbReference>
<dbReference type="Pfam" id="PF00158">
    <property type="entry name" value="Sigma54_activat"/>
    <property type="match status" value="1"/>
</dbReference>
<dbReference type="EMBL" id="CP150096">
    <property type="protein sequence ID" value="WZN45940.1"/>
    <property type="molecule type" value="Genomic_DNA"/>
</dbReference>
<evidence type="ECO:0000313" key="6">
    <source>
        <dbReference type="EMBL" id="WZN45940.1"/>
    </source>
</evidence>
<dbReference type="RefSeq" id="WP_341840681.1">
    <property type="nucleotide sequence ID" value="NZ_CP149792.1"/>
</dbReference>
<name>A0ABZ2Z1Z3_9BACT</name>
<proteinExistence type="predicted"/>